<name>A0A443S3J8_9ACAR</name>
<organism evidence="1 2">
    <name type="scientific">Leptotrombidium deliense</name>
    <dbReference type="NCBI Taxonomy" id="299467"/>
    <lineage>
        <taxon>Eukaryota</taxon>
        <taxon>Metazoa</taxon>
        <taxon>Ecdysozoa</taxon>
        <taxon>Arthropoda</taxon>
        <taxon>Chelicerata</taxon>
        <taxon>Arachnida</taxon>
        <taxon>Acari</taxon>
        <taxon>Acariformes</taxon>
        <taxon>Trombidiformes</taxon>
        <taxon>Prostigmata</taxon>
        <taxon>Anystina</taxon>
        <taxon>Parasitengona</taxon>
        <taxon>Trombiculoidea</taxon>
        <taxon>Trombiculidae</taxon>
        <taxon>Leptotrombidium</taxon>
    </lineage>
</organism>
<dbReference type="OrthoDB" id="549243at2759"/>
<dbReference type="EMBL" id="NCKV01009942">
    <property type="protein sequence ID" value="RWS22063.1"/>
    <property type="molecule type" value="Genomic_DNA"/>
</dbReference>
<proteinExistence type="predicted"/>
<keyword evidence="2" id="KW-1185">Reference proteome</keyword>
<dbReference type="Proteomes" id="UP000288716">
    <property type="component" value="Unassembled WGS sequence"/>
</dbReference>
<dbReference type="SUPFAM" id="SSF52047">
    <property type="entry name" value="RNI-like"/>
    <property type="match status" value="1"/>
</dbReference>
<dbReference type="InterPro" id="IPR032675">
    <property type="entry name" value="LRR_dom_sf"/>
</dbReference>
<reference evidence="1 2" key="1">
    <citation type="journal article" date="2018" name="Gigascience">
        <title>Genomes of trombidid mites reveal novel predicted allergens and laterally-transferred genes associated with secondary metabolism.</title>
        <authorList>
            <person name="Dong X."/>
            <person name="Chaisiri K."/>
            <person name="Xia D."/>
            <person name="Armstrong S.D."/>
            <person name="Fang Y."/>
            <person name="Donnelly M.J."/>
            <person name="Kadowaki T."/>
            <person name="McGarry J.W."/>
            <person name="Darby A.C."/>
            <person name="Makepeace B.L."/>
        </authorList>
    </citation>
    <scope>NUCLEOTIDE SEQUENCE [LARGE SCALE GENOMIC DNA]</scope>
    <source>
        <strain evidence="1">UoL-UT</strain>
    </source>
</reference>
<accession>A0A443S3J8</accession>
<evidence type="ECO:0000313" key="2">
    <source>
        <dbReference type="Proteomes" id="UP000288716"/>
    </source>
</evidence>
<dbReference type="VEuPathDB" id="VectorBase:LDEU009977"/>
<sequence length="200" mass="23405">NGLKSLIVNCPNIEYLDLDDCWNITGKYFHLLSPNLKRLNCQETTVIPDIIVQQLIKGPAKHSLTTFMTGLSVGGDISRKSQDMFDVLMQVCENFYNLQHFCWDYRVRVEHSSIQIGQLSNLITLDLRTDSASLTDVALMRIMRYCPRIKRLAIEMYNEKSEFMGVTDESLKDLHLHRLPEVHDHEHFNKFFVFFKMFKK</sequence>
<evidence type="ECO:0000313" key="1">
    <source>
        <dbReference type="EMBL" id="RWS22063.1"/>
    </source>
</evidence>
<gene>
    <name evidence="1" type="ORF">B4U80_11712</name>
</gene>
<dbReference type="Gene3D" id="3.80.10.10">
    <property type="entry name" value="Ribonuclease Inhibitor"/>
    <property type="match status" value="2"/>
</dbReference>
<dbReference type="AlphaFoldDB" id="A0A443S3J8"/>
<feature type="non-terminal residue" evidence="1">
    <location>
        <position position="1"/>
    </location>
</feature>
<comment type="caution">
    <text evidence="1">The sequence shown here is derived from an EMBL/GenBank/DDBJ whole genome shotgun (WGS) entry which is preliminary data.</text>
</comment>
<protein>
    <submittedName>
        <fullName evidence="1">Uncharacterized protein</fullName>
    </submittedName>
</protein>